<dbReference type="InterPro" id="IPR023393">
    <property type="entry name" value="START-like_dom_sf"/>
</dbReference>
<evidence type="ECO:0000313" key="2">
    <source>
        <dbReference type="Proteomes" id="UP001596174"/>
    </source>
</evidence>
<keyword evidence="2" id="KW-1185">Reference proteome</keyword>
<organism evidence="1 2">
    <name type="scientific">Streptacidiphilus monticola</name>
    <dbReference type="NCBI Taxonomy" id="2161674"/>
    <lineage>
        <taxon>Bacteria</taxon>
        <taxon>Bacillati</taxon>
        <taxon>Actinomycetota</taxon>
        <taxon>Actinomycetes</taxon>
        <taxon>Kitasatosporales</taxon>
        <taxon>Streptomycetaceae</taxon>
        <taxon>Streptacidiphilus</taxon>
    </lineage>
</organism>
<dbReference type="RefSeq" id="WP_380585109.1">
    <property type="nucleotide sequence ID" value="NZ_JBHSQJ010000080.1"/>
</dbReference>
<protein>
    <submittedName>
        <fullName evidence="1">SRPBCC family protein</fullName>
    </submittedName>
</protein>
<proteinExistence type="predicted"/>
<sequence length="165" mass="18413">MVREHLRPVTPEYLDAAPVRLVAAARLAAPPEALFRALTEDCSTWPLWFPEVTRAGYTGPPPYGPGAGRAVRLRGGAHFVESVLLWERPHRFVYRVEQVNFPGAHAWLEEWRLDPAGPGTDARYTLAFDVSRPLEWAARALRPVVVRSLRRALHGLDAFAARGEG</sequence>
<comment type="caution">
    <text evidence="1">The sequence shown here is derived from an EMBL/GenBank/DDBJ whole genome shotgun (WGS) entry which is preliminary data.</text>
</comment>
<dbReference type="Gene3D" id="3.30.530.20">
    <property type="match status" value="1"/>
</dbReference>
<dbReference type="SUPFAM" id="SSF55961">
    <property type="entry name" value="Bet v1-like"/>
    <property type="match status" value="1"/>
</dbReference>
<dbReference type="InterPro" id="IPR019587">
    <property type="entry name" value="Polyketide_cyclase/dehydratase"/>
</dbReference>
<dbReference type="Proteomes" id="UP001596174">
    <property type="component" value="Unassembled WGS sequence"/>
</dbReference>
<accession>A0ABW1G6D4</accession>
<dbReference type="Pfam" id="PF10604">
    <property type="entry name" value="Polyketide_cyc2"/>
    <property type="match status" value="1"/>
</dbReference>
<reference evidence="2" key="1">
    <citation type="journal article" date="2019" name="Int. J. Syst. Evol. Microbiol.">
        <title>The Global Catalogue of Microorganisms (GCM) 10K type strain sequencing project: providing services to taxonomists for standard genome sequencing and annotation.</title>
        <authorList>
            <consortium name="The Broad Institute Genomics Platform"/>
            <consortium name="The Broad Institute Genome Sequencing Center for Infectious Disease"/>
            <person name="Wu L."/>
            <person name="Ma J."/>
        </authorList>
    </citation>
    <scope>NUCLEOTIDE SEQUENCE [LARGE SCALE GENOMIC DNA]</scope>
    <source>
        <strain evidence="2">JCM 4816</strain>
    </source>
</reference>
<dbReference type="EMBL" id="JBHSQJ010000080">
    <property type="protein sequence ID" value="MFC5909371.1"/>
    <property type="molecule type" value="Genomic_DNA"/>
</dbReference>
<evidence type="ECO:0000313" key="1">
    <source>
        <dbReference type="EMBL" id="MFC5909371.1"/>
    </source>
</evidence>
<gene>
    <name evidence="1" type="ORF">ACFP3V_19405</name>
</gene>
<name>A0ABW1G6D4_9ACTN</name>